<evidence type="ECO:0000256" key="3">
    <source>
        <dbReference type="SAM" id="MobiDB-lite"/>
    </source>
</evidence>
<accession>A0A699GX31</accession>
<dbReference type="GO" id="GO:0003676">
    <property type="term" value="F:nucleic acid binding"/>
    <property type="evidence" value="ECO:0007669"/>
    <property type="project" value="InterPro"/>
</dbReference>
<dbReference type="InterPro" id="IPR039537">
    <property type="entry name" value="Retrotran_Ty1/copia-like"/>
</dbReference>
<dbReference type="InterPro" id="IPR013103">
    <property type="entry name" value="RVT_2"/>
</dbReference>
<evidence type="ECO:0000256" key="2">
    <source>
        <dbReference type="ARBA" id="ARBA00022801"/>
    </source>
</evidence>
<dbReference type="PROSITE" id="PS50994">
    <property type="entry name" value="INTEGRASE"/>
    <property type="match status" value="2"/>
</dbReference>
<comment type="caution">
    <text evidence="5">The sequence shown here is derived from an EMBL/GenBank/DDBJ whole genome shotgun (WGS) entry which is preliminary data.</text>
</comment>
<feature type="region of interest" description="Disordered" evidence="3">
    <location>
        <begin position="135"/>
        <end position="162"/>
    </location>
</feature>
<dbReference type="Gene3D" id="3.30.420.10">
    <property type="entry name" value="Ribonuclease H-like superfamily/Ribonuclease H"/>
    <property type="match status" value="2"/>
</dbReference>
<dbReference type="InterPro" id="IPR001584">
    <property type="entry name" value="Integrase_cat-core"/>
</dbReference>
<dbReference type="Pfam" id="PF07727">
    <property type="entry name" value="RVT_2"/>
    <property type="match status" value="3"/>
</dbReference>
<dbReference type="GO" id="GO:0003887">
    <property type="term" value="F:DNA-directed DNA polymerase activity"/>
    <property type="evidence" value="ECO:0007669"/>
    <property type="project" value="UniProtKB-KW"/>
</dbReference>
<dbReference type="InterPro" id="IPR025724">
    <property type="entry name" value="GAG-pre-integrase_dom"/>
</dbReference>
<dbReference type="Pfam" id="PF13976">
    <property type="entry name" value="gag_pre-integrs"/>
    <property type="match status" value="2"/>
</dbReference>
<keyword evidence="2" id="KW-0378">Hydrolase</keyword>
<dbReference type="InterPro" id="IPR036397">
    <property type="entry name" value="RNaseH_sf"/>
</dbReference>
<feature type="domain" description="Integrase catalytic" evidence="4">
    <location>
        <begin position="1598"/>
        <end position="1696"/>
    </location>
</feature>
<keyword evidence="1" id="KW-0479">Metal-binding</keyword>
<dbReference type="GO" id="GO:0016787">
    <property type="term" value="F:hydrolase activity"/>
    <property type="evidence" value="ECO:0007669"/>
    <property type="project" value="UniProtKB-KW"/>
</dbReference>
<dbReference type="GO" id="GO:0015074">
    <property type="term" value="P:DNA integration"/>
    <property type="evidence" value="ECO:0007669"/>
    <property type="project" value="UniProtKB-KW"/>
</dbReference>
<dbReference type="Pfam" id="PF25597">
    <property type="entry name" value="SH3_retrovirus"/>
    <property type="match status" value="2"/>
</dbReference>
<name>A0A699GX31_TANCI</name>
<dbReference type="SUPFAM" id="SSF53098">
    <property type="entry name" value="Ribonuclease H-like"/>
    <property type="match status" value="2"/>
</dbReference>
<dbReference type="PANTHER" id="PTHR42648:SF32">
    <property type="entry name" value="RIBONUCLEASE H-LIKE DOMAIN, GAG-PRE-INTEGRASE DOMAIN PROTEIN-RELATED"/>
    <property type="match status" value="1"/>
</dbReference>
<dbReference type="GO" id="GO:0004519">
    <property type="term" value="F:endonuclease activity"/>
    <property type="evidence" value="ECO:0007669"/>
    <property type="project" value="UniProtKB-KW"/>
</dbReference>
<evidence type="ECO:0000313" key="5">
    <source>
        <dbReference type="EMBL" id="GEW48417.1"/>
    </source>
</evidence>
<feature type="region of interest" description="Disordered" evidence="3">
    <location>
        <begin position="935"/>
        <end position="972"/>
    </location>
</feature>
<dbReference type="PANTHER" id="PTHR42648">
    <property type="entry name" value="TRANSPOSASE, PUTATIVE-RELATED"/>
    <property type="match status" value="1"/>
</dbReference>
<proteinExistence type="predicted"/>
<dbReference type="Pfam" id="PF14223">
    <property type="entry name" value="Retrotran_gag_2"/>
    <property type="match status" value="1"/>
</dbReference>
<dbReference type="GO" id="GO:0046872">
    <property type="term" value="F:metal ion binding"/>
    <property type="evidence" value="ECO:0007669"/>
    <property type="project" value="UniProtKB-KW"/>
</dbReference>
<dbReference type="Pfam" id="PF00665">
    <property type="entry name" value="rve"/>
    <property type="match status" value="1"/>
</dbReference>
<feature type="domain" description="Integrase catalytic" evidence="4">
    <location>
        <begin position="299"/>
        <end position="465"/>
    </location>
</feature>
<dbReference type="EMBL" id="BKCJ010060302">
    <property type="protein sequence ID" value="GEW48417.1"/>
    <property type="molecule type" value="Genomic_DNA"/>
</dbReference>
<dbReference type="InterPro" id="IPR012337">
    <property type="entry name" value="RNaseH-like_sf"/>
</dbReference>
<reference evidence="5" key="1">
    <citation type="journal article" date="2019" name="Sci. Rep.">
        <title>Draft genome of Tanacetum cinerariifolium, the natural source of mosquito coil.</title>
        <authorList>
            <person name="Yamashiro T."/>
            <person name="Shiraishi A."/>
            <person name="Satake H."/>
            <person name="Nakayama K."/>
        </authorList>
    </citation>
    <scope>NUCLEOTIDE SEQUENCE</scope>
</reference>
<evidence type="ECO:0000256" key="1">
    <source>
        <dbReference type="ARBA" id="ARBA00022723"/>
    </source>
</evidence>
<gene>
    <name evidence="5" type="ORF">Tci_220393</name>
</gene>
<evidence type="ECO:0000259" key="4">
    <source>
        <dbReference type="PROSITE" id="PS50994"/>
    </source>
</evidence>
<dbReference type="GO" id="GO:0003964">
    <property type="term" value="F:RNA-directed DNA polymerase activity"/>
    <property type="evidence" value="ECO:0007669"/>
    <property type="project" value="UniProtKB-KW"/>
</dbReference>
<protein>
    <submittedName>
        <fullName evidence="5">Putative ribonuclease H-like domain-containing protein</fullName>
    </submittedName>
</protein>
<dbReference type="GO" id="GO:0006310">
    <property type="term" value="P:DNA recombination"/>
    <property type="evidence" value="ECO:0007669"/>
    <property type="project" value="UniProtKB-KW"/>
</dbReference>
<organism evidence="5">
    <name type="scientific">Tanacetum cinerariifolium</name>
    <name type="common">Dalmatian daisy</name>
    <name type="synonym">Chrysanthemum cinerariifolium</name>
    <dbReference type="NCBI Taxonomy" id="118510"/>
    <lineage>
        <taxon>Eukaryota</taxon>
        <taxon>Viridiplantae</taxon>
        <taxon>Streptophyta</taxon>
        <taxon>Embryophyta</taxon>
        <taxon>Tracheophyta</taxon>
        <taxon>Spermatophyta</taxon>
        <taxon>Magnoliopsida</taxon>
        <taxon>eudicotyledons</taxon>
        <taxon>Gunneridae</taxon>
        <taxon>Pentapetalae</taxon>
        <taxon>asterids</taxon>
        <taxon>campanulids</taxon>
        <taxon>Asterales</taxon>
        <taxon>Asteraceae</taxon>
        <taxon>Asteroideae</taxon>
        <taxon>Anthemideae</taxon>
        <taxon>Anthemidinae</taxon>
        <taxon>Tanacetum</taxon>
    </lineage>
</organism>
<sequence>MDQDATHMMVASKVPMLKPGEFEIWRMRIEEYFQMMDYALWDRAKKKVKIVKKEKDSIQLTVEKLKNASKSLNKLIGRQIVDNYKKGLGYNAVLPPHTGLFMPPKPDLSYIGLEKFTSELAVDTLNAKTSKDVPKVVKNDNGAPITEDWKSDDEDESVSQPKIEKKTVKPSVAKIMKKLMEDMLPLEVTPKEKKSLAKLPDENHVLLRVPRKNNMYSVDLKNIIPKAGLTCLFAKATSDESRLWHRKLGHLNVKTMNKLVKRNLVRGLSSKFFENEQTCVACQKGKQHRASCKTKIKNSISLPLHMLRMDLFALIVVNSLMKKMYCLVVTDDYSRFTWVFFLSTNDETNGILKSFITRIENLVDHKVKVIRCDNETEFKNRDINQFCKMKGIIRQYSIARTPQQNRVAKKRNRTFIKAARTMLADSKLPTTFWAEAVNTTCYVQNRVLVTKPHNKTPYKLFYGKTQMLSFMRPFECPVTILNTIDHLGKFDGKDDEGFFVGYSLNSKAFRVFNSRTRIVKETLHIRKSSIELPDDLNMPELEDISIFKYSNEDVLGHIQEKGIDYDEVFAPVSRIKAIRLFLAYASFKDFVVYQMDVKSAFLYGKIEEEMSSMGELTFFLGLQVKQKKDDIFISQDKYVAEILKKFGFFEVKTASTPMETQKPLLKDKDEEEVDCKKQTMVANSITEAEYVAASSLWSRTLDLKSISRLWPSRSTDIAADKAVHKEGVTVWVISSSDDEALDKEDTSKQERIDEIDVDEEIAMVSTFDDMVQDEDIEDVTTAPTITVEFTKINVEVTQASKSKGVMIQEPKETTTKTTKIASLQQSHVQDKGKGKAKLIEEPVKLKKKDQILFDEEVARKLQEEIYEKERLVGERSRQEEEANSALIETWEDIQAKPRALKNKSFAEIKELFDKEMTRINNFIDFRTELVEVNTKKDEAEKAQESSSKRAGDELDQKRSKNQKVKDDKETEELKKCLESIPDDGDEVIIKAAPLSSKSPTIVDYKIYKEGKKNYFQNFRADGNSQMYLTFSKLLKNFDKEDLEVLWRLVKDRFVKTMPVDDMDSFLLQTLKTMFEHHFKDNVWKNQQGLTKVKNWKLFDSCGVHCVTMQNILYYILVEKMCLLTNHTLHQMFNNVKLQVDDECEIDYELLRLVKKQLKEEYITTAVGHLGKDQMLDKLALVWGKPRQPHLALKSVLKPLIKDCKTIELAVKSGILEAGAFGVSQSHNQALRGIAHKPQSMSDEDWIELDKKALATIQLFLTQEILREVIHETTTTGLWLKLESLYMTKSLTNKLQLKDRLYIFRMKPGTSVHNYLGEFNIILIDLVNLDVDIDDEDKVVLLVISLPASYKHFKKIMLYENRETLLFDDVKSALLSKQKYDDDVEPESGKGLVARGQSFDRGKGNNEKKLEKSAEVAIAIGDSDSDVYLAIATKKSKDELIVDSGCTFHMISYRSWFTTYESFNGDLKRNLISLSTLEANGCKYSGEGFMKIFKGALVLMKVIQSGGLYVLQGIVVYGTARVATSKASLDDSKLWPYRSGHMGEKCKKNLAKKGLIKVSCNLEFYERCVFGKQKRVSFSSGIHRTRDALDYIHYDLWGPSLVTSRGGKRYMLTIIDDFSRKYGIARHHTLVRIPQQNGVAKRMNRTIMEKVRCMLSHANLAKDFWVEAATTTTYLINHSPHRSLYGNIPEILCLGYGSGVKGYRVWSPDPKYHKIIHSRDITFNGDVIINSGKDFMPPHNVVAMEEEVESLHKNETWELVKLPKHKRVISCKWLFKVKDGIPGVESNRYKARYVVRGFYQRKELEQLDVKTTFFHGHLEEEIYVEQPKGCKVSGKEYHVCRLKKSLYGLKQSPRQWHNRFDSFMIGHGYDRYSYDECVYLRKFPDESFLYLDLGMEIQRDRKMGKLTLSQTDYISKVLKKFNMSSYKPVPTSLAPHFKLSSHECPKSEEDKEDMSRVPYSNVVGSLMYAMVCTRPYLAHAISVVSRYMHNLGYVDSDYAGDLDARKSLSSYIFSHCGSAIN</sequence>
<feature type="non-terminal residue" evidence="5">
    <location>
        <position position="2020"/>
    </location>
</feature>
<dbReference type="InterPro" id="IPR057670">
    <property type="entry name" value="SH3_retrovirus"/>
</dbReference>